<dbReference type="InterPro" id="IPR026791">
    <property type="entry name" value="DOCK"/>
</dbReference>
<evidence type="ECO:0000313" key="4">
    <source>
        <dbReference type="Proteomes" id="UP000053766"/>
    </source>
</evidence>
<evidence type="ECO:0000313" key="3">
    <source>
        <dbReference type="EMBL" id="KJH46364.1"/>
    </source>
</evidence>
<dbReference type="AlphaFoldDB" id="A0A0D8XRL2"/>
<dbReference type="PROSITE" id="PS51651">
    <property type="entry name" value="DOCKER"/>
    <property type="match status" value="1"/>
</dbReference>
<dbReference type="GO" id="GO:0016477">
    <property type="term" value="P:cell migration"/>
    <property type="evidence" value="ECO:0007669"/>
    <property type="project" value="TreeGrafter"/>
</dbReference>
<dbReference type="InterPro" id="IPR043162">
    <property type="entry name" value="DOCK_C_lobe_C"/>
</dbReference>
<dbReference type="GO" id="GO:0005737">
    <property type="term" value="C:cytoplasm"/>
    <property type="evidence" value="ECO:0007669"/>
    <property type="project" value="TreeGrafter"/>
</dbReference>
<proteinExistence type="inferred from homology"/>
<dbReference type="GO" id="GO:0005085">
    <property type="term" value="F:guanyl-nucleotide exchange factor activity"/>
    <property type="evidence" value="ECO:0007669"/>
    <property type="project" value="InterPro"/>
</dbReference>
<sequence>MARFLCALLDALFELWEEREQLELPVFDVIVALFKLTDEQRYNWSVAVLEKYLEIFPYCNAAIRLMRCLNHYITSASTNNNEKTRNALKVMGHIFRTVIHSKKSGISFLSDSFYGSDFQSHFDSVLDSLVQLMGETKERMTVQNTALKYLPTIVDPICVGNTYEPCNLANICSRFFIRIINAFGRNIVAQRAMECAAIISNLLERLFSASVGSPMCQYGTDEELNLIINATYRPLVQAMVEIGQRHKTRSSRGYQNFLRPSDIDKMDFILEMLQMIQDLLCRCPFPSTWQQMIMLQNKIIHKALRFLMNAIQGYFSNEREKFYSDVWQEYMLTAVCFVTQQSLQFSDEWLHDDTDSRVQLRKAAARDLRSMWFRLTPLQKMTYIPRLVGAFLKVALVEDDETREATIPIFFDMMQCEFHSCPDDKKNFRNFSDELIAQLDSLVDQDRGTRAFQEQFTKILTSQCQSDKELWEGGGKELIDRVDRLLGHLFEYRLVRETADCMENGMSRTVQLLRYYEKYNHHHLYVTYVYKLYDLHILYNNQIEAAKTLLLHASTLRVRIAELYRKIDRESRAFFYYYLVAFYGKGFPSYLNGISFIFRSDKLERHADFMQRMQQICDFEYSRVEERRDTKWTAVKDSELMRTWIAKRIIVTHERLPGILRSTQIISTSLPIYVSPLRRSVDQMQRKNAELMETAVLVLLDRVKVVKKLSGEILGVVRPAVMGGVSNYEVRILFFWRICISDSNFFKVFFSDECARIYDFDEKQMAMHLSALIIEQRSILPPGTSIKYSAESTDIDASRKMVTNNALDTGLGGTLNLRSRGAAIGCTMLNMLTTSRKSSNQTSRNNTTSTSTL</sequence>
<organism evidence="3 4">
    <name type="scientific">Dictyocaulus viviparus</name>
    <name type="common">Bovine lungworm</name>
    <dbReference type="NCBI Taxonomy" id="29172"/>
    <lineage>
        <taxon>Eukaryota</taxon>
        <taxon>Metazoa</taxon>
        <taxon>Ecdysozoa</taxon>
        <taxon>Nematoda</taxon>
        <taxon>Chromadorea</taxon>
        <taxon>Rhabditida</taxon>
        <taxon>Rhabditina</taxon>
        <taxon>Rhabditomorpha</taxon>
        <taxon>Strongyloidea</taxon>
        <taxon>Metastrongylidae</taxon>
        <taxon>Dictyocaulus</taxon>
    </lineage>
</organism>
<accession>A0A0D8XRL2</accession>
<dbReference type="GO" id="GO:0031267">
    <property type="term" value="F:small GTPase binding"/>
    <property type="evidence" value="ECO:0007669"/>
    <property type="project" value="TreeGrafter"/>
</dbReference>
<dbReference type="InterPro" id="IPR056372">
    <property type="entry name" value="TPR_DOCK"/>
</dbReference>
<evidence type="ECO:0000256" key="1">
    <source>
        <dbReference type="PROSITE-ProRule" id="PRU00984"/>
    </source>
</evidence>
<dbReference type="GO" id="GO:0005886">
    <property type="term" value="C:plasma membrane"/>
    <property type="evidence" value="ECO:0007669"/>
    <property type="project" value="TreeGrafter"/>
</dbReference>
<dbReference type="SUPFAM" id="SSF48371">
    <property type="entry name" value="ARM repeat"/>
    <property type="match status" value="1"/>
</dbReference>
<dbReference type="InterPro" id="IPR043161">
    <property type="entry name" value="DOCK_C_lobe_A"/>
</dbReference>
<dbReference type="InterPro" id="IPR016024">
    <property type="entry name" value="ARM-type_fold"/>
</dbReference>
<protein>
    <recommendedName>
        <fullName evidence="2">DOCKER domain-containing protein</fullName>
    </recommendedName>
</protein>
<dbReference type="EMBL" id="KN716356">
    <property type="protein sequence ID" value="KJH46364.1"/>
    <property type="molecule type" value="Genomic_DNA"/>
</dbReference>
<reference evidence="3 4" key="1">
    <citation type="submission" date="2013-11" db="EMBL/GenBank/DDBJ databases">
        <title>Draft genome of the bovine lungworm Dictyocaulus viviparus.</title>
        <authorList>
            <person name="Mitreva M."/>
        </authorList>
    </citation>
    <scope>NUCLEOTIDE SEQUENCE [LARGE SCALE GENOMIC DNA]</scope>
    <source>
        <strain evidence="3 4">HannoverDv2000</strain>
    </source>
</reference>
<dbReference type="Pfam" id="PF23554">
    <property type="entry name" value="TPR_DOCK"/>
    <property type="match status" value="1"/>
</dbReference>
<dbReference type="GO" id="GO:0007264">
    <property type="term" value="P:small GTPase-mediated signal transduction"/>
    <property type="evidence" value="ECO:0007669"/>
    <property type="project" value="InterPro"/>
</dbReference>
<name>A0A0D8XRL2_DICVI</name>
<keyword evidence="4" id="KW-1185">Reference proteome</keyword>
<comment type="similarity">
    <text evidence="1">Belongs to the DOCK family.</text>
</comment>
<dbReference type="PANTHER" id="PTHR45653:SF10">
    <property type="entry name" value="MYOBLAST CITY, ISOFORM B"/>
    <property type="match status" value="1"/>
</dbReference>
<dbReference type="Gene3D" id="1.25.40.410">
    <property type="match status" value="1"/>
</dbReference>
<dbReference type="OrthoDB" id="18896at2759"/>
<evidence type="ECO:0000259" key="2">
    <source>
        <dbReference type="PROSITE" id="PS51651"/>
    </source>
</evidence>
<dbReference type="Proteomes" id="UP000053766">
    <property type="component" value="Unassembled WGS sequence"/>
</dbReference>
<gene>
    <name evidence="3" type="ORF">DICVIV_07574</name>
</gene>
<dbReference type="PANTHER" id="PTHR45653">
    <property type="entry name" value="DEDICATOR OF CYTOKINESIS"/>
    <property type="match status" value="1"/>
</dbReference>
<dbReference type="GO" id="GO:0007520">
    <property type="term" value="P:myoblast fusion"/>
    <property type="evidence" value="ECO:0007669"/>
    <property type="project" value="TreeGrafter"/>
</dbReference>
<feature type="domain" description="DOCKER" evidence="2">
    <location>
        <begin position="559"/>
        <end position="810"/>
    </location>
</feature>
<dbReference type="STRING" id="29172.A0A0D8XRL2"/>
<dbReference type="Gene3D" id="1.20.58.740">
    <property type="match status" value="1"/>
</dbReference>
<reference evidence="4" key="2">
    <citation type="journal article" date="2016" name="Sci. Rep.">
        <title>Dictyocaulus viviparus genome, variome and transcriptome elucidate lungworm biology and support future intervention.</title>
        <authorList>
            <person name="McNulty S.N."/>
            <person name="Strube C."/>
            <person name="Rosa B.A."/>
            <person name="Martin J.C."/>
            <person name="Tyagi R."/>
            <person name="Choi Y.J."/>
            <person name="Wang Q."/>
            <person name="Hallsworth Pepin K."/>
            <person name="Zhang X."/>
            <person name="Ozersky P."/>
            <person name="Wilson R.K."/>
            <person name="Sternberg P.W."/>
            <person name="Gasser R.B."/>
            <person name="Mitreva M."/>
        </authorList>
    </citation>
    <scope>NUCLEOTIDE SEQUENCE [LARGE SCALE GENOMIC DNA]</scope>
    <source>
        <strain evidence="4">HannoverDv2000</strain>
    </source>
</reference>
<dbReference type="InterPro" id="IPR027357">
    <property type="entry name" value="DOCKER_dom"/>
</dbReference>